<feature type="transmembrane region" description="Helical" evidence="7">
    <location>
        <begin position="238"/>
        <end position="259"/>
    </location>
</feature>
<reference evidence="8 9" key="1">
    <citation type="submission" date="2011-02" db="EMBL/GenBank/DDBJ databases">
        <title>The Genome Sequence of Sphaeroforma arctica JP610.</title>
        <authorList>
            <consortium name="The Broad Institute Genome Sequencing Platform"/>
            <person name="Russ C."/>
            <person name="Cuomo C."/>
            <person name="Young S.K."/>
            <person name="Zeng Q."/>
            <person name="Gargeya S."/>
            <person name="Alvarado L."/>
            <person name="Berlin A."/>
            <person name="Chapman S.B."/>
            <person name="Chen Z."/>
            <person name="Freedman E."/>
            <person name="Gellesch M."/>
            <person name="Goldberg J."/>
            <person name="Griggs A."/>
            <person name="Gujja S."/>
            <person name="Heilman E."/>
            <person name="Heiman D."/>
            <person name="Howarth C."/>
            <person name="Mehta T."/>
            <person name="Neiman D."/>
            <person name="Pearson M."/>
            <person name="Roberts A."/>
            <person name="Saif S."/>
            <person name="Shea T."/>
            <person name="Shenoy N."/>
            <person name="Sisk P."/>
            <person name="Stolte C."/>
            <person name="Sykes S."/>
            <person name="White J."/>
            <person name="Yandava C."/>
            <person name="Burger G."/>
            <person name="Gray M.W."/>
            <person name="Holland P.W.H."/>
            <person name="King N."/>
            <person name="Lang F.B.F."/>
            <person name="Roger A.J."/>
            <person name="Ruiz-Trillo I."/>
            <person name="Haas B."/>
            <person name="Nusbaum C."/>
            <person name="Birren B."/>
        </authorList>
    </citation>
    <scope>NUCLEOTIDE SEQUENCE [LARGE SCALE GENOMIC DNA]</scope>
    <source>
        <strain evidence="8 9">JP610</strain>
    </source>
</reference>
<dbReference type="GO" id="GO:0046872">
    <property type="term" value="F:metal ion binding"/>
    <property type="evidence" value="ECO:0007669"/>
    <property type="project" value="UniProtKB-KW"/>
</dbReference>
<dbReference type="RefSeq" id="XP_014156321.1">
    <property type="nucleotide sequence ID" value="XM_014300846.1"/>
</dbReference>
<dbReference type="SUPFAM" id="SSF52047">
    <property type="entry name" value="RNI-like"/>
    <property type="match status" value="1"/>
</dbReference>
<dbReference type="eggNOG" id="KOG4308">
    <property type="taxonomic scope" value="Eukaryota"/>
</dbReference>
<feature type="transmembrane region" description="Helical" evidence="7">
    <location>
        <begin position="209"/>
        <end position="226"/>
    </location>
</feature>
<keyword evidence="2 7" id="KW-0812">Transmembrane</keyword>
<evidence type="ECO:0000256" key="3">
    <source>
        <dbReference type="ARBA" id="ARBA00022989"/>
    </source>
</evidence>
<evidence type="ECO:0000256" key="1">
    <source>
        <dbReference type="ARBA" id="ARBA00004141"/>
    </source>
</evidence>
<organism evidence="8 9">
    <name type="scientific">Sphaeroforma arctica JP610</name>
    <dbReference type="NCBI Taxonomy" id="667725"/>
    <lineage>
        <taxon>Eukaryota</taxon>
        <taxon>Ichthyosporea</taxon>
        <taxon>Ichthyophonida</taxon>
        <taxon>Sphaeroforma</taxon>
    </lineage>
</organism>
<dbReference type="eggNOG" id="KOG4243">
    <property type="taxonomic scope" value="Eukaryota"/>
</dbReference>
<evidence type="ECO:0000256" key="6">
    <source>
        <dbReference type="SAM" id="MobiDB-lite"/>
    </source>
</evidence>
<dbReference type="GeneID" id="25905794"/>
<dbReference type="InterPro" id="IPR004254">
    <property type="entry name" value="AdipoR/HlyIII-related"/>
</dbReference>
<feature type="region of interest" description="Disordered" evidence="6">
    <location>
        <begin position="1"/>
        <end position="23"/>
    </location>
</feature>
<keyword evidence="4 7" id="KW-0472">Membrane</keyword>
<evidence type="ECO:0008006" key="10">
    <source>
        <dbReference type="Google" id="ProtNLM"/>
    </source>
</evidence>
<dbReference type="OrthoDB" id="15997at2759"/>
<keyword evidence="3 7" id="KW-1133">Transmembrane helix</keyword>
<dbReference type="GO" id="GO:0016020">
    <property type="term" value="C:membrane"/>
    <property type="evidence" value="ECO:0007669"/>
    <property type="project" value="UniProtKB-SubCell"/>
</dbReference>
<evidence type="ECO:0000256" key="5">
    <source>
        <dbReference type="PIRSR" id="PIRSR604254-1"/>
    </source>
</evidence>
<evidence type="ECO:0000256" key="4">
    <source>
        <dbReference type="ARBA" id="ARBA00023136"/>
    </source>
</evidence>
<feature type="binding site" evidence="5">
    <location>
        <position position="388"/>
    </location>
    <ligand>
        <name>Zn(2+)</name>
        <dbReference type="ChEBI" id="CHEBI:29105"/>
    </ligand>
</feature>
<accession>A0A0L0G0N7</accession>
<name>A0A0L0G0N7_9EUKA</name>
<dbReference type="InterPro" id="IPR001611">
    <property type="entry name" value="Leu-rich_rpt"/>
</dbReference>
<dbReference type="PANTHER" id="PTHR20855">
    <property type="entry name" value="ADIPOR/PROGESTIN RECEPTOR-RELATED"/>
    <property type="match status" value="1"/>
</dbReference>
<feature type="transmembrane region" description="Helical" evidence="7">
    <location>
        <begin position="271"/>
        <end position="288"/>
    </location>
</feature>
<keyword evidence="5" id="KW-0862">Zinc</keyword>
<sequence>MASTSSKARAGNDPVIPSQLRSRTHNPDETYVAICEKQGIKPNAAVRVALNNEFVKVLEIFPDQFEVSELPALGEILKHDTKIEYVKMPNCQLGATLCYVFAGVLKTNRTIKKLDFSYNRLSPVASKELLRAVADNPVIEHIRLRGNHLTEHICQEIAGELERNITLKHLDITNNDMDMSGVVLLINAMPECDVEYEGNFWAAEIANSISHGLGIVLSFIGGYYLIKEASRPVHPTIYLVSCWIFLSSLVALYTCSTLAHSFHRMKITGRMFVILDHSCIAVLIAGSYTPFSWVNLGHTFAGPALGSAEWILAVFAIVLSFQGKKYAKYELIVFLLMGWAAAVPFRELMACMQMDGVYLLALGGAFYTFGVGFYLAGRTKPMLHAVWHFMVLSGSISHYFCVLWYARPCTTMPSAIPLDDPLAGRFIDL</sequence>
<feature type="binding site" evidence="5">
    <location>
        <position position="384"/>
    </location>
    <ligand>
        <name>Zn(2+)</name>
        <dbReference type="ChEBI" id="CHEBI:29105"/>
    </ligand>
</feature>
<dbReference type="EMBL" id="KQ241929">
    <property type="protein sequence ID" value="KNC82419.1"/>
    <property type="molecule type" value="Genomic_DNA"/>
</dbReference>
<comment type="subcellular location">
    <subcellularLocation>
        <location evidence="1">Membrane</location>
        <topology evidence="1">Multi-pass membrane protein</topology>
    </subcellularLocation>
</comment>
<dbReference type="PANTHER" id="PTHR20855:SF3">
    <property type="entry name" value="LD03007P"/>
    <property type="match status" value="1"/>
</dbReference>
<gene>
    <name evidence="8" type="ORF">SARC_05290</name>
</gene>
<feature type="transmembrane region" description="Helical" evidence="7">
    <location>
        <begin position="385"/>
        <end position="406"/>
    </location>
</feature>
<dbReference type="Proteomes" id="UP000054560">
    <property type="component" value="Unassembled WGS sequence"/>
</dbReference>
<dbReference type="Gene3D" id="3.80.10.10">
    <property type="entry name" value="Ribonuclease Inhibitor"/>
    <property type="match status" value="1"/>
</dbReference>
<dbReference type="InterPro" id="IPR032675">
    <property type="entry name" value="LRR_dom_sf"/>
</dbReference>
<evidence type="ECO:0000256" key="2">
    <source>
        <dbReference type="ARBA" id="ARBA00022692"/>
    </source>
</evidence>
<feature type="transmembrane region" description="Helical" evidence="7">
    <location>
        <begin position="357"/>
        <end position="376"/>
    </location>
</feature>
<dbReference type="STRING" id="667725.A0A0L0G0N7"/>
<evidence type="ECO:0000313" key="9">
    <source>
        <dbReference type="Proteomes" id="UP000054560"/>
    </source>
</evidence>
<feature type="transmembrane region" description="Helical" evidence="7">
    <location>
        <begin position="300"/>
        <end position="319"/>
    </location>
</feature>
<keyword evidence="5" id="KW-0479">Metal-binding</keyword>
<protein>
    <recommendedName>
        <fullName evidence="10">Hemolysin III</fullName>
    </recommendedName>
</protein>
<evidence type="ECO:0000313" key="8">
    <source>
        <dbReference type="EMBL" id="KNC82419.1"/>
    </source>
</evidence>
<feature type="binding site" evidence="5">
    <location>
        <position position="260"/>
    </location>
    <ligand>
        <name>Zn(2+)</name>
        <dbReference type="ChEBI" id="CHEBI:29105"/>
    </ligand>
</feature>
<keyword evidence="9" id="KW-1185">Reference proteome</keyword>
<evidence type="ECO:0000256" key="7">
    <source>
        <dbReference type="SAM" id="Phobius"/>
    </source>
</evidence>
<feature type="transmembrane region" description="Helical" evidence="7">
    <location>
        <begin position="326"/>
        <end position="345"/>
    </location>
</feature>
<proteinExistence type="predicted"/>
<dbReference type="AlphaFoldDB" id="A0A0L0G0N7"/>
<dbReference type="Pfam" id="PF03006">
    <property type="entry name" value="HlyIII"/>
    <property type="match status" value="1"/>
</dbReference>
<dbReference type="Pfam" id="PF13516">
    <property type="entry name" value="LRR_6"/>
    <property type="match status" value="2"/>
</dbReference>